<keyword evidence="6" id="KW-0175">Coiled coil</keyword>
<dbReference type="PANTHER" id="PTHR45898">
    <property type="entry name" value="TOM1-LIKE PROTEIN"/>
    <property type="match status" value="1"/>
</dbReference>
<dbReference type="GO" id="GO:0035091">
    <property type="term" value="F:phosphatidylinositol binding"/>
    <property type="evidence" value="ECO:0007669"/>
    <property type="project" value="InterPro"/>
</dbReference>
<dbReference type="GO" id="GO:0005737">
    <property type="term" value="C:cytoplasm"/>
    <property type="evidence" value="ECO:0007669"/>
    <property type="project" value="UniProtKB-ARBA"/>
</dbReference>
<dbReference type="Proteomes" id="UP000593574">
    <property type="component" value="Unassembled WGS sequence"/>
</dbReference>
<feature type="compositionally biased region" description="Low complexity" evidence="7">
    <location>
        <begin position="388"/>
        <end position="405"/>
    </location>
</feature>
<reference evidence="10 11" key="1">
    <citation type="journal article" date="2019" name="Genome Biol. Evol.">
        <title>Insights into the evolution of the New World diploid cottons (Gossypium, subgenus Houzingenia) based on genome sequencing.</title>
        <authorList>
            <person name="Grover C.E."/>
            <person name="Arick M.A. 2nd"/>
            <person name="Thrash A."/>
            <person name="Conover J.L."/>
            <person name="Sanders W.S."/>
            <person name="Peterson D.G."/>
            <person name="Frelichowski J.E."/>
            <person name="Scheffler J.A."/>
            <person name="Scheffler B.E."/>
            <person name="Wendel J.F."/>
        </authorList>
    </citation>
    <scope>NUCLEOTIDE SEQUENCE [LARGE SCALE GENOMIC DNA]</scope>
    <source>
        <strain evidence="10">4</strain>
        <tissue evidence="10">Leaf</tissue>
    </source>
</reference>
<sequence length="405" mass="45175">MAAELVNFATSEKLAEMDWAKNIEICELVARDQRQAKDVVKAIKKRLGSKNPNTQLYAVLLLEMLMNNIGENVHKLVIDTGVLPILVKIVKKKSDLPVRERIFLLLDATQTSLGGASGKFPQYYSAYYDLVSAGVEFPQRPHATPSNPPTSQPIKSNTLNGELASARQEAVAKEAEPQIVPESSIIQKASNALEVLREVLDAVDAQNPEAAKDEFTLDLVEQCSFQKQRVMHLVMSSRDEKVVSRAIELNEQLQNVLIRHDALLSGRTTVSSRPASTLNHFNHEEEEEEPEQLFRRIRKGKACARPEDEECSREQPHLGLYGSNILGEKERLNRPLIRPLPSEPSYENNAHPSAVAIPPPPAKHIERERYFQEKKVDGSAVAGHMRGLSLHSRNASSSRSSDFSD</sequence>
<evidence type="ECO:0008006" key="12">
    <source>
        <dbReference type="Google" id="ProtNLM"/>
    </source>
</evidence>
<keyword evidence="5" id="KW-0472">Membrane</keyword>
<dbReference type="AlphaFoldDB" id="A0A7J8ZSB2"/>
<dbReference type="GO" id="GO:0043130">
    <property type="term" value="F:ubiquitin binding"/>
    <property type="evidence" value="ECO:0007669"/>
    <property type="project" value="InterPro"/>
</dbReference>
<feature type="domain" description="GAT" evidence="9">
    <location>
        <begin position="177"/>
        <end position="265"/>
    </location>
</feature>
<evidence type="ECO:0000256" key="3">
    <source>
        <dbReference type="ARBA" id="ARBA00022448"/>
    </source>
</evidence>
<protein>
    <recommendedName>
        <fullName evidence="12">Target of Myb protein 1</fullName>
    </recommendedName>
</protein>
<evidence type="ECO:0000256" key="4">
    <source>
        <dbReference type="ARBA" id="ARBA00022927"/>
    </source>
</evidence>
<evidence type="ECO:0000256" key="1">
    <source>
        <dbReference type="ARBA" id="ARBA00004170"/>
    </source>
</evidence>
<dbReference type="Pfam" id="PF00790">
    <property type="entry name" value="VHS"/>
    <property type="match status" value="1"/>
</dbReference>
<dbReference type="InterPro" id="IPR002014">
    <property type="entry name" value="VHS_dom"/>
</dbReference>
<keyword evidence="4" id="KW-0653">Protein transport</keyword>
<dbReference type="SMART" id="SM00288">
    <property type="entry name" value="VHS"/>
    <property type="match status" value="1"/>
</dbReference>
<comment type="similarity">
    <text evidence="2">Belongs to the TOM1 family.</text>
</comment>
<dbReference type="PROSITE" id="PS50179">
    <property type="entry name" value="VHS"/>
    <property type="match status" value="1"/>
</dbReference>
<evidence type="ECO:0000256" key="7">
    <source>
        <dbReference type="SAM" id="MobiDB-lite"/>
    </source>
</evidence>
<dbReference type="Gene3D" id="1.20.58.160">
    <property type="match status" value="1"/>
</dbReference>
<evidence type="ECO:0000259" key="9">
    <source>
        <dbReference type="PROSITE" id="PS50909"/>
    </source>
</evidence>
<comment type="caution">
    <text evidence="10">The sequence shown here is derived from an EMBL/GenBank/DDBJ whole genome shotgun (WGS) entry which is preliminary data.</text>
</comment>
<organism evidence="10 11">
    <name type="scientific">Gossypium laxum</name>
    <dbReference type="NCBI Taxonomy" id="34288"/>
    <lineage>
        <taxon>Eukaryota</taxon>
        <taxon>Viridiplantae</taxon>
        <taxon>Streptophyta</taxon>
        <taxon>Embryophyta</taxon>
        <taxon>Tracheophyta</taxon>
        <taxon>Spermatophyta</taxon>
        <taxon>Magnoliopsida</taxon>
        <taxon>eudicotyledons</taxon>
        <taxon>Gunneridae</taxon>
        <taxon>Pentapetalae</taxon>
        <taxon>rosids</taxon>
        <taxon>malvids</taxon>
        <taxon>Malvales</taxon>
        <taxon>Malvaceae</taxon>
        <taxon>Malvoideae</taxon>
        <taxon>Gossypium</taxon>
    </lineage>
</organism>
<dbReference type="InterPro" id="IPR044836">
    <property type="entry name" value="TOL_plant"/>
</dbReference>
<proteinExistence type="inferred from homology"/>
<evidence type="ECO:0000256" key="2">
    <source>
        <dbReference type="ARBA" id="ARBA00007708"/>
    </source>
</evidence>
<dbReference type="InterPro" id="IPR004152">
    <property type="entry name" value="GAT_dom"/>
</dbReference>
<accession>A0A7J8ZSB2</accession>
<feature type="domain" description="VHS" evidence="8">
    <location>
        <begin position="9"/>
        <end position="138"/>
    </location>
</feature>
<dbReference type="Gene3D" id="1.25.40.90">
    <property type="match status" value="1"/>
</dbReference>
<feature type="coiled-coil region" evidence="6">
    <location>
        <begin position="156"/>
        <end position="206"/>
    </location>
</feature>
<keyword evidence="3" id="KW-0813">Transport</keyword>
<gene>
    <name evidence="10" type="ORF">Golax_013656</name>
</gene>
<dbReference type="FunFam" id="1.25.40.90:FF:000028">
    <property type="entry name" value="TOM1-like protein 2"/>
    <property type="match status" value="1"/>
</dbReference>
<dbReference type="PROSITE" id="PS50909">
    <property type="entry name" value="GAT"/>
    <property type="match status" value="1"/>
</dbReference>
<evidence type="ECO:0000313" key="10">
    <source>
        <dbReference type="EMBL" id="MBA0714697.1"/>
    </source>
</evidence>
<dbReference type="PANTHER" id="PTHR45898:SF3">
    <property type="entry name" value="TOM1-LIKE PROTEIN 5"/>
    <property type="match status" value="1"/>
</dbReference>
<comment type="subcellular location">
    <subcellularLocation>
        <location evidence="1">Membrane</location>
        <topology evidence="1">Peripheral membrane protein</topology>
    </subcellularLocation>
</comment>
<evidence type="ECO:0000256" key="6">
    <source>
        <dbReference type="SAM" id="Coils"/>
    </source>
</evidence>
<dbReference type="EMBL" id="JABEZV010000007">
    <property type="protein sequence ID" value="MBA0714697.1"/>
    <property type="molecule type" value="Genomic_DNA"/>
</dbReference>
<dbReference type="CDD" id="cd03561">
    <property type="entry name" value="VHS"/>
    <property type="match status" value="1"/>
</dbReference>
<feature type="region of interest" description="Disordered" evidence="7">
    <location>
        <begin position="374"/>
        <end position="405"/>
    </location>
</feature>
<evidence type="ECO:0000256" key="5">
    <source>
        <dbReference type="ARBA" id="ARBA00023136"/>
    </source>
</evidence>
<dbReference type="GO" id="GO:0016020">
    <property type="term" value="C:membrane"/>
    <property type="evidence" value="ECO:0007669"/>
    <property type="project" value="UniProtKB-SubCell"/>
</dbReference>
<feature type="region of interest" description="Disordered" evidence="7">
    <location>
        <begin position="340"/>
        <end position="360"/>
    </location>
</feature>
<dbReference type="SUPFAM" id="SSF48464">
    <property type="entry name" value="ENTH/VHS domain"/>
    <property type="match status" value="1"/>
</dbReference>
<name>A0A7J8ZSB2_9ROSI</name>
<dbReference type="InterPro" id="IPR008942">
    <property type="entry name" value="ENTH_VHS"/>
</dbReference>
<dbReference type="SUPFAM" id="SSF89009">
    <property type="entry name" value="GAT-like domain"/>
    <property type="match status" value="1"/>
</dbReference>
<evidence type="ECO:0000259" key="8">
    <source>
        <dbReference type="PROSITE" id="PS50179"/>
    </source>
</evidence>
<dbReference type="InterPro" id="IPR038425">
    <property type="entry name" value="GAT_sf"/>
</dbReference>
<evidence type="ECO:0000313" key="11">
    <source>
        <dbReference type="Proteomes" id="UP000593574"/>
    </source>
</evidence>
<keyword evidence="11" id="KW-1185">Reference proteome</keyword>
<dbReference type="Pfam" id="PF03127">
    <property type="entry name" value="GAT"/>
    <property type="match status" value="1"/>
</dbReference>
<dbReference type="CDD" id="cd14231">
    <property type="entry name" value="GAT_GGA-like_plant"/>
    <property type="match status" value="1"/>
</dbReference>
<dbReference type="GO" id="GO:0043328">
    <property type="term" value="P:protein transport to vacuole involved in ubiquitin-dependent protein catabolic process via the multivesicular body sorting pathway"/>
    <property type="evidence" value="ECO:0007669"/>
    <property type="project" value="InterPro"/>
</dbReference>